<dbReference type="AlphaFoldDB" id="A0A9P4HY31"/>
<evidence type="ECO:0000256" key="1">
    <source>
        <dbReference type="ARBA" id="ARBA00022631"/>
    </source>
</evidence>
<keyword evidence="5" id="KW-1185">Reference proteome</keyword>
<dbReference type="Pfam" id="PF09349">
    <property type="entry name" value="OHCU_decarbox"/>
    <property type="match status" value="1"/>
</dbReference>
<name>A0A9P4HY31_9PEZI</name>
<evidence type="ECO:0000313" key="4">
    <source>
        <dbReference type="EMBL" id="KAF2087998.1"/>
    </source>
</evidence>
<reference evidence="4" key="1">
    <citation type="journal article" date="2020" name="Stud. Mycol.">
        <title>101 Dothideomycetes genomes: a test case for predicting lifestyles and emergence of pathogens.</title>
        <authorList>
            <person name="Haridas S."/>
            <person name="Albert R."/>
            <person name="Binder M."/>
            <person name="Bloem J."/>
            <person name="Labutti K."/>
            <person name="Salamov A."/>
            <person name="Andreopoulos B."/>
            <person name="Baker S."/>
            <person name="Barry K."/>
            <person name="Bills G."/>
            <person name="Bluhm B."/>
            <person name="Cannon C."/>
            <person name="Castanera R."/>
            <person name="Culley D."/>
            <person name="Daum C."/>
            <person name="Ezra D."/>
            <person name="Gonzalez J."/>
            <person name="Henrissat B."/>
            <person name="Kuo A."/>
            <person name="Liang C."/>
            <person name="Lipzen A."/>
            <person name="Lutzoni F."/>
            <person name="Magnuson J."/>
            <person name="Mondo S."/>
            <person name="Nolan M."/>
            <person name="Ohm R."/>
            <person name="Pangilinan J."/>
            <person name="Park H.-J."/>
            <person name="Ramirez L."/>
            <person name="Alfaro M."/>
            <person name="Sun H."/>
            <person name="Tritt A."/>
            <person name="Yoshinaga Y."/>
            <person name="Zwiers L.-H."/>
            <person name="Turgeon B."/>
            <person name="Goodwin S."/>
            <person name="Spatafora J."/>
            <person name="Crous P."/>
            <person name="Grigoriev I."/>
        </authorList>
    </citation>
    <scope>NUCLEOTIDE SEQUENCE</scope>
    <source>
        <strain evidence="4">CBS 121410</strain>
    </source>
</reference>
<feature type="compositionally biased region" description="Basic and acidic residues" evidence="2">
    <location>
        <begin position="88"/>
        <end position="100"/>
    </location>
</feature>
<organism evidence="4 5">
    <name type="scientific">Saccharata proteae CBS 121410</name>
    <dbReference type="NCBI Taxonomy" id="1314787"/>
    <lineage>
        <taxon>Eukaryota</taxon>
        <taxon>Fungi</taxon>
        <taxon>Dikarya</taxon>
        <taxon>Ascomycota</taxon>
        <taxon>Pezizomycotina</taxon>
        <taxon>Dothideomycetes</taxon>
        <taxon>Dothideomycetes incertae sedis</taxon>
        <taxon>Botryosphaeriales</taxon>
        <taxon>Saccharataceae</taxon>
        <taxon>Saccharata</taxon>
    </lineage>
</organism>
<comment type="caution">
    <text evidence="4">The sequence shown here is derived from an EMBL/GenBank/DDBJ whole genome shotgun (WGS) entry which is preliminary data.</text>
</comment>
<evidence type="ECO:0000256" key="2">
    <source>
        <dbReference type="SAM" id="MobiDB-lite"/>
    </source>
</evidence>
<proteinExistence type="predicted"/>
<dbReference type="PANTHER" id="PTHR37987:SF1">
    <property type="entry name" value="OXO-4-HYDROXY-4-CARBOXY-5-UREIDOIMIDAZOLINE DECARBOXYLASE DOMAIN-CONTAINING PROTEIN"/>
    <property type="match status" value="1"/>
</dbReference>
<protein>
    <recommendedName>
        <fullName evidence="3">Oxo-4-hydroxy-4-carboxy-5-ureidoimidazoline decarboxylase domain-containing protein</fullName>
    </recommendedName>
</protein>
<sequence length="183" mass="20227">LPSLPPLSTLPTAPTGDRTYTLDLLFEPSQPLQTLALPLLSSTTFQSYSDLIAAIGVLMTELAESASSSDTVWLEKILGAHPRLGEKRVESGLSREEQAHLKAGGGEGGEGEAETEQKELERLNALYEAAFPGLRYVTFVNGRSRQDIFRDMNRRIERADIRAERREAIKAMCEIAADRVRKL</sequence>
<dbReference type="Gene3D" id="1.10.3330.10">
    <property type="entry name" value="Oxo-4-hydroxy-4-carboxy-5-ureidoimidazoline decarboxylase"/>
    <property type="match status" value="1"/>
</dbReference>
<dbReference type="PANTHER" id="PTHR37987">
    <property type="entry name" value="CHROMOSOME 9, WHOLE GENOME SHOTGUN SEQUENCE"/>
    <property type="match status" value="1"/>
</dbReference>
<feature type="region of interest" description="Disordered" evidence="2">
    <location>
        <begin position="88"/>
        <end position="117"/>
    </location>
</feature>
<dbReference type="InterPro" id="IPR018020">
    <property type="entry name" value="OHCU_decarboxylase"/>
</dbReference>
<accession>A0A9P4HY31</accession>
<dbReference type="InterPro" id="IPR036778">
    <property type="entry name" value="OHCU_decarboxylase_sf"/>
</dbReference>
<evidence type="ECO:0000259" key="3">
    <source>
        <dbReference type="Pfam" id="PF09349"/>
    </source>
</evidence>
<dbReference type="EMBL" id="ML978718">
    <property type="protein sequence ID" value="KAF2087998.1"/>
    <property type="molecule type" value="Genomic_DNA"/>
</dbReference>
<dbReference type="Proteomes" id="UP000799776">
    <property type="component" value="Unassembled WGS sequence"/>
</dbReference>
<feature type="non-terminal residue" evidence="4">
    <location>
        <position position="183"/>
    </location>
</feature>
<feature type="non-terminal residue" evidence="4">
    <location>
        <position position="1"/>
    </location>
</feature>
<keyword evidence="1" id="KW-0659">Purine metabolism</keyword>
<feature type="domain" description="Oxo-4-hydroxy-4-carboxy-5-ureidoimidazoline decarboxylase" evidence="3">
    <location>
        <begin position="13"/>
        <end position="180"/>
    </location>
</feature>
<dbReference type="GO" id="GO:0006144">
    <property type="term" value="P:purine nucleobase metabolic process"/>
    <property type="evidence" value="ECO:0007669"/>
    <property type="project" value="UniProtKB-KW"/>
</dbReference>
<dbReference type="SUPFAM" id="SSF158694">
    <property type="entry name" value="UraD-Like"/>
    <property type="match status" value="1"/>
</dbReference>
<evidence type="ECO:0000313" key="5">
    <source>
        <dbReference type="Proteomes" id="UP000799776"/>
    </source>
</evidence>
<gene>
    <name evidence="4" type="ORF">K490DRAFT_6117</name>
</gene>
<dbReference type="OrthoDB" id="5398391at2759"/>